<sequence>MATGHTRFTAPISKAIYLPYLSDNKHPRKSATNHATITRLTPQPPFTSPGQQQQQTNNLSSQKASIDPLHSSPVLCTAPLPPPLSRVSTQEMFEIAIHQTTDGGSKNCLLQNQLLRIISTAASARGHSPWPAGSPSLLRSLPPIPFPLPACDLIQLEGITSLLEGRSADLSNLFCCRSPQRDDRHIVKRASLIVIMDTTAYGDDCGACIADCGACGTDCGNDCGPYDADCDECGADVVHVVLIEHSRGRDQIGEETNRRKEGVSDYRRSLIELTELVLQQTILTASISGLMDGNFEHMTPPSYSPATSMNDLPVNSSLGATSLSSKISTFLVPARSDMTTAEPSGPARRKEVSKEQRRNARAGEMTGCLGENPQTSGIVRHVPTCETPASSNHYGHRGAVQHVSYVLDHYIPGSGSLRRVSELHLTVAERLACAPPTMVNRAQSRRSPVLFASGNRAGRCRWPAGFLRDLSFPPAPSFRRRTILTSIILFGSQDLAVKRHPNHSIKRVKPSVQVKVLLLDENLKHTKKFEALCIDRENGTLMLSLSGHTTHCLQRLEVEVSFFKLFNTYGTGELEKWVKATTGTQPSSLGDPSQWLEGDAGRPFPQPLQFRRCSIFTSYNTHRLSRPLLPGIKENTAVTLPEICNMPMCNMPIYKIHGSTAIWAQSPAGSLQIFTCMLVGGFSRGSPVLPALLFRCCSILTSITFIGSQDLDVKSHKNLFTHSKPHELINRPILAAALCQKQPDGNMDWQLTVGRRCQPCDDWMSLQCRACDGWLSPRCRA</sequence>
<evidence type="ECO:0000313" key="3">
    <source>
        <dbReference type="Proteomes" id="UP001159363"/>
    </source>
</evidence>
<reference evidence="2 3" key="1">
    <citation type="submission" date="2023-02" db="EMBL/GenBank/DDBJ databases">
        <title>LHISI_Scaffold_Assembly.</title>
        <authorList>
            <person name="Stuart O.P."/>
            <person name="Cleave R."/>
            <person name="Magrath M.J.L."/>
            <person name="Mikheyev A.S."/>
        </authorList>
    </citation>
    <scope>NUCLEOTIDE SEQUENCE [LARGE SCALE GENOMIC DNA]</scope>
    <source>
        <strain evidence="2">Daus_M_001</strain>
        <tissue evidence="2">Leg muscle</tissue>
    </source>
</reference>
<keyword evidence="3" id="KW-1185">Reference proteome</keyword>
<feature type="region of interest" description="Disordered" evidence="1">
    <location>
        <begin position="335"/>
        <end position="375"/>
    </location>
</feature>
<dbReference type="EMBL" id="JARBHB010000011">
    <property type="protein sequence ID" value="KAJ8873178.1"/>
    <property type="molecule type" value="Genomic_DNA"/>
</dbReference>
<organism evidence="2 3">
    <name type="scientific">Dryococelus australis</name>
    <dbReference type="NCBI Taxonomy" id="614101"/>
    <lineage>
        <taxon>Eukaryota</taxon>
        <taxon>Metazoa</taxon>
        <taxon>Ecdysozoa</taxon>
        <taxon>Arthropoda</taxon>
        <taxon>Hexapoda</taxon>
        <taxon>Insecta</taxon>
        <taxon>Pterygota</taxon>
        <taxon>Neoptera</taxon>
        <taxon>Polyneoptera</taxon>
        <taxon>Phasmatodea</taxon>
        <taxon>Verophasmatodea</taxon>
        <taxon>Anareolatae</taxon>
        <taxon>Phasmatidae</taxon>
        <taxon>Eurycanthinae</taxon>
        <taxon>Dryococelus</taxon>
    </lineage>
</organism>
<gene>
    <name evidence="2" type="ORF">PR048_026811</name>
</gene>
<feature type="compositionally biased region" description="Low complexity" evidence="1">
    <location>
        <begin position="48"/>
        <end position="62"/>
    </location>
</feature>
<comment type="caution">
    <text evidence="2">The sequence shown here is derived from an EMBL/GenBank/DDBJ whole genome shotgun (WGS) entry which is preliminary data.</text>
</comment>
<feature type="compositionally biased region" description="Basic and acidic residues" evidence="1">
    <location>
        <begin position="348"/>
        <end position="358"/>
    </location>
</feature>
<dbReference type="Proteomes" id="UP001159363">
    <property type="component" value="Chromosome 10"/>
</dbReference>
<evidence type="ECO:0000256" key="1">
    <source>
        <dbReference type="SAM" id="MobiDB-lite"/>
    </source>
</evidence>
<feature type="region of interest" description="Disordered" evidence="1">
    <location>
        <begin position="39"/>
        <end position="67"/>
    </location>
</feature>
<name>A0ABQ9GMF1_9NEOP</name>
<proteinExistence type="predicted"/>
<accession>A0ABQ9GMF1</accession>
<protein>
    <submittedName>
        <fullName evidence="2">Uncharacterized protein</fullName>
    </submittedName>
</protein>
<evidence type="ECO:0000313" key="2">
    <source>
        <dbReference type="EMBL" id="KAJ8873178.1"/>
    </source>
</evidence>